<keyword evidence="8" id="KW-1185">Reference proteome</keyword>
<dbReference type="Pfam" id="PF01276">
    <property type="entry name" value="OKR_DC_1"/>
    <property type="match status" value="1"/>
</dbReference>
<keyword evidence="5" id="KW-0456">Lyase</keyword>
<dbReference type="PANTHER" id="PTHR43277">
    <property type="entry name" value="ARGININE DECARBOXYLASE"/>
    <property type="match status" value="1"/>
</dbReference>
<dbReference type="CDD" id="cd00615">
    <property type="entry name" value="Orn_deC_like"/>
    <property type="match status" value="1"/>
</dbReference>
<name>A0AAU0UGC9_9FIRM</name>
<accession>A0AAU0UGC9</accession>
<dbReference type="InterPro" id="IPR000310">
    <property type="entry name" value="Orn/Lys/Arg_deCO2ase_major_dom"/>
</dbReference>
<dbReference type="InterPro" id="IPR008286">
    <property type="entry name" value="Prn/Lys/Arg_de-COase_C"/>
</dbReference>
<dbReference type="InterPro" id="IPR015424">
    <property type="entry name" value="PyrdxlP-dep_Trfase"/>
</dbReference>
<keyword evidence="7" id="KW-0808">Transferase</keyword>
<evidence type="ECO:0000256" key="3">
    <source>
        <dbReference type="ARBA" id="ARBA00022793"/>
    </source>
</evidence>
<dbReference type="InterPro" id="IPR015421">
    <property type="entry name" value="PyrdxlP-dep_Trfase_major"/>
</dbReference>
<evidence type="ECO:0000313" key="7">
    <source>
        <dbReference type="EMBL" id="WRO20302.1"/>
    </source>
</evidence>
<dbReference type="InterPro" id="IPR052357">
    <property type="entry name" value="Orn_Lys_Arg_decarboxylase-I"/>
</dbReference>
<dbReference type="EMBL" id="CP121694">
    <property type="protein sequence ID" value="WRO20302.1"/>
    <property type="molecule type" value="Genomic_DNA"/>
</dbReference>
<dbReference type="PROSITE" id="PS00703">
    <property type="entry name" value="OKR_DC_1"/>
    <property type="match status" value="1"/>
</dbReference>
<dbReference type="GO" id="GO:0016831">
    <property type="term" value="F:carboxy-lyase activity"/>
    <property type="evidence" value="ECO:0007669"/>
    <property type="project" value="UniProtKB-KW"/>
</dbReference>
<comment type="similarity">
    <text evidence="2">Belongs to the Orn/Lys/Arg decarboxylase class-I family.</text>
</comment>
<dbReference type="GO" id="GO:0008483">
    <property type="term" value="F:transaminase activity"/>
    <property type="evidence" value="ECO:0007669"/>
    <property type="project" value="UniProtKB-KW"/>
</dbReference>
<dbReference type="KEGG" id="dbc:MFMK1_000060"/>
<evidence type="ECO:0000256" key="1">
    <source>
        <dbReference type="ARBA" id="ARBA00001933"/>
    </source>
</evidence>
<evidence type="ECO:0000256" key="4">
    <source>
        <dbReference type="ARBA" id="ARBA00022898"/>
    </source>
</evidence>
<gene>
    <name evidence="7" type="ORF">MFMK1_000060</name>
</gene>
<proteinExistence type="inferred from homology"/>
<dbReference type="RefSeq" id="WP_366923205.1">
    <property type="nucleotide sequence ID" value="NZ_CP121694.1"/>
</dbReference>
<keyword evidence="4" id="KW-0663">Pyridoxal phosphate</keyword>
<dbReference type="SUPFAM" id="SSF55904">
    <property type="entry name" value="Ornithine decarboxylase C-terminal domain"/>
    <property type="match status" value="1"/>
</dbReference>
<feature type="domain" description="Orn/Lys/Arg decarboxylases family 1 pyridoxal-P attachment site" evidence="6">
    <location>
        <begin position="222"/>
        <end position="236"/>
    </location>
</feature>
<evidence type="ECO:0000256" key="2">
    <source>
        <dbReference type="ARBA" id="ARBA00010671"/>
    </source>
</evidence>
<evidence type="ECO:0000313" key="8">
    <source>
        <dbReference type="Proteomes" id="UP001329915"/>
    </source>
</evidence>
<comment type="cofactor">
    <cofactor evidence="1">
        <name>pyridoxal 5'-phosphate</name>
        <dbReference type="ChEBI" id="CHEBI:597326"/>
    </cofactor>
</comment>
<dbReference type="Gene3D" id="3.40.640.10">
    <property type="entry name" value="Type I PLP-dependent aspartate aminotransferase-like (Major domain)"/>
    <property type="match status" value="1"/>
</dbReference>
<protein>
    <submittedName>
        <fullName evidence="7">Aminotransferase class I/II-fold pyridoxal phosphate-dependent enzyme</fullName>
    </submittedName>
</protein>
<dbReference type="Proteomes" id="UP001329915">
    <property type="component" value="Chromosome"/>
</dbReference>
<dbReference type="Pfam" id="PF03711">
    <property type="entry name" value="OKR_DC_1_C"/>
    <property type="match status" value="1"/>
</dbReference>
<organism evidence="7 8">
    <name type="scientific">Metallumcola ferriviriculae</name>
    <dbReference type="NCBI Taxonomy" id="3039180"/>
    <lineage>
        <taxon>Bacteria</taxon>
        <taxon>Bacillati</taxon>
        <taxon>Bacillota</taxon>
        <taxon>Clostridia</taxon>
        <taxon>Neomoorellales</taxon>
        <taxon>Desulfitibacteraceae</taxon>
        <taxon>Metallumcola</taxon>
    </lineage>
</organism>
<evidence type="ECO:0000256" key="5">
    <source>
        <dbReference type="ARBA" id="ARBA00023239"/>
    </source>
</evidence>
<dbReference type="AlphaFoldDB" id="A0AAU0UGC9"/>
<evidence type="ECO:0000259" key="6">
    <source>
        <dbReference type="PROSITE" id="PS00703"/>
    </source>
</evidence>
<dbReference type="InterPro" id="IPR036633">
    <property type="entry name" value="Prn/Lys/Arg_de-COase_C_sf"/>
</dbReference>
<dbReference type="Gene3D" id="3.90.100.10">
    <property type="entry name" value="Orn/Lys/Arg decarboxylase, C-terminal domain"/>
    <property type="match status" value="1"/>
</dbReference>
<dbReference type="PANTHER" id="PTHR43277:SF4">
    <property type="entry name" value="ARGININE DECARBOXYLASE"/>
    <property type="match status" value="1"/>
</dbReference>
<keyword evidence="7" id="KW-0032">Aminotransferase</keyword>
<sequence length="497" mass="54241">MALDQTRTPVFDALKQYVDQGTIPFHVPGHKQGEGLPEFTDFVGKRVMEMDLTCMPDLDNICNPRGPIKDAEALTAEAYGADQAFFLTNGTTSGIQAMIMAVCQPGDKIILPRNAHKSAISGLIISGVRPVYLEPEMQSDFGVSMGISPEQVERALKVHPDAKAVFVINPNYYGTASDLEGIVRAAHAVGVPVIADEAHGAHLYFSDELPLSAMKAGVDLAATSTHKLAGSLTQSSILLIREGLINPQHVKAVLNLGQTTSPSYILLASLDVARKQMALKGRQLVSDMLERTYWLRRELGKIAGIRLLEKQTGATGCHSFDSTKITINVQGLGMSGYEMEKILRSEYRIQVELSDLYNVIILMSIGDTWEAITNLLVVVREMAAKRPHKNVLKFLPPLPALPEVSVLPREAFYSQTKLIPLEEAEGEISAESIMAYPPGIPLVCPGEVISRDLIEYVVVLKQENADLQGPEDPSLEKIKVIKEVLHMSQAPDAEEVG</sequence>
<reference evidence="7 8" key="1">
    <citation type="submission" date="2023-04" db="EMBL/GenBank/DDBJ databases">
        <authorList>
            <person name="Hsu D."/>
        </authorList>
    </citation>
    <scope>NUCLEOTIDE SEQUENCE [LARGE SCALE GENOMIC DNA]</scope>
    <source>
        <strain evidence="7 8">MK1</strain>
    </source>
</reference>
<keyword evidence="3" id="KW-0210">Decarboxylase</keyword>
<dbReference type="SUPFAM" id="SSF53383">
    <property type="entry name" value="PLP-dependent transferases"/>
    <property type="match status" value="1"/>
</dbReference>